<evidence type="ECO:0000256" key="13">
    <source>
        <dbReference type="ARBA" id="ARBA00022833"/>
    </source>
</evidence>
<keyword evidence="15" id="KW-0539">Nucleus</keyword>
<keyword evidence="12" id="KW-0833">Ubl conjugation pathway</keyword>
<feature type="region of interest" description="Disordered" evidence="17">
    <location>
        <begin position="1"/>
        <end position="148"/>
    </location>
</feature>
<keyword evidence="9" id="KW-0677">Repeat</keyword>
<evidence type="ECO:0000256" key="14">
    <source>
        <dbReference type="ARBA" id="ARBA00023204"/>
    </source>
</evidence>
<gene>
    <name evidence="19" type="ORF">PoB_004745300</name>
</gene>
<dbReference type="InterPro" id="IPR013083">
    <property type="entry name" value="Znf_RING/FYVE/PHD"/>
</dbReference>
<evidence type="ECO:0000256" key="15">
    <source>
        <dbReference type="ARBA" id="ARBA00023242"/>
    </source>
</evidence>
<dbReference type="GO" id="GO:0036297">
    <property type="term" value="P:interstrand cross-link repair"/>
    <property type="evidence" value="ECO:0007669"/>
    <property type="project" value="InterPro"/>
</dbReference>
<feature type="compositionally biased region" description="Polar residues" evidence="17">
    <location>
        <begin position="167"/>
        <end position="180"/>
    </location>
</feature>
<feature type="compositionally biased region" description="Low complexity" evidence="17">
    <location>
        <begin position="60"/>
        <end position="75"/>
    </location>
</feature>
<dbReference type="PROSITE" id="PS50089">
    <property type="entry name" value="ZF_RING_2"/>
    <property type="match status" value="1"/>
</dbReference>
<evidence type="ECO:0000256" key="8">
    <source>
        <dbReference type="ARBA" id="ARBA00022679"/>
    </source>
</evidence>
<evidence type="ECO:0000256" key="11">
    <source>
        <dbReference type="ARBA" id="ARBA00022771"/>
    </source>
</evidence>
<keyword evidence="13" id="KW-0862">Zinc</keyword>
<dbReference type="PANTHER" id="PTHR16047:SF7">
    <property type="entry name" value="E3 UBIQUITIN-PROTEIN LIGASE RFWD3"/>
    <property type="match status" value="1"/>
</dbReference>
<evidence type="ECO:0000256" key="9">
    <source>
        <dbReference type="ARBA" id="ARBA00022737"/>
    </source>
</evidence>
<evidence type="ECO:0000256" key="17">
    <source>
        <dbReference type="SAM" id="MobiDB-lite"/>
    </source>
</evidence>
<dbReference type="Gene3D" id="2.130.10.10">
    <property type="entry name" value="YVTN repeat-like/Quinoprotein amine dehydrogenase"/>
    <property type="match status" value="1"/>
</dbReference>
<keyword evidence="20" id="KW-1185">Reference proteome</keyword>
<dbReference type="GO" id="GO:0008270">
    <property type="term" value="F:zinc ion binding"/>
    <property type="evidence" value="ECO:0007669"/>
    <property type="project" value="UniProtKB-KW"/>
</dbReference>
<reference evidence="19 20" key="1">
    <citation type="journal article" date="2021" name="Elife">
        <title>Chloroplast acquisition without the gene transfer in kleptoplastic sea slugs, Plakobranchus ocellatus.</title>
        <authorList>
            <person name="Maeda T."/>
            <person name="Takahashi S."/>
            <person name="Yoshida T."/>
            <person name="Shimamura S."/>
            <person name="Takaki Y."/>
            <person name="Nagai Y."/>
            <person name="Toyoda A."/>
            <person name="Suzuki Y."/>
            <person name="Arimoto A."/>
            <person name="Ishii H."/>
            <person name="Satoh N."/>
            <person name="Nishiyama T."/>
            <person name="Hasebe M."/>
            <person name="Maruyama T."/>
            <person name="Minagawa J."/>
            <person name="Obokata J."/>
            <person name="Shigenobu S."/>
        </authorList>
    </citation>
    <scope>NUCLEOTIDE SEQUENCE [LARGE SCALE GENOMIC DNA]</scope>
</reference>
<feature type="compositionally biased region" description="Polar residues" evidence="17">
    <location>
        <begin position="127"/>
        <end position="141"/>
    </location>
</feature>
<dbReference type="PANTHER" id="PTHR16047">
    <property type="entry name" value="RFWD3 PROTEIN"/>
    <property type="match status" value="1"/>
</dbReference>
<dbReference type="EMBL" id="BLXT01005227">
    <property type="protein sequence ID" value="GFO20948.1"/>
    <property type="molecule type" value="Genomic_DNA"/>
</dbReference>
<keyword evidence="10" id="KW-0227">DNA damage</keyword>
<keyword evidence="14" id="KW-0234">DNA repair</keyword>
<keyword evidence="7" id="KW-0853">WD repeat</keyword>
<comment type="catalytic activity">
    <reaction evidence="1">
        <text>S-ubiquitinyl-[E2 ubiquitin-conjugating enzyme]-L-cysteine + [acceptor protein]-L-lysine = [E2 ubiquitin-conjugating enzyme]-L-cysteine + N(6)-ubiquitinyl-[acceptor protein]-L-lysine.</text>
        <dbReference type="EC" id="2.3.2.27"/>
    </reaction>
</comment>
<dbReference type="SMART" id="SM00184">
    <property type="entry name" value="RING"/>
    <property type="match status" value="1"/>
</dbReference>
<comment type="caution">
    <text evidence="19">The sequence shown here is derived from an EMBL/GenBank/DDBJ whole genome shotgun (WGS) entry which is preliminary data.</text>
</comment>
<evidence type="ECO:0000256" key="3">
    <source>
        <dbReference type="ARBA" id="ARBA00004496"/>
    </source>
</evidence>
<feature type="domain" description="RING-type" evidence="18">
    <location>
        <begin position="237"/>
        <end position="280"/>
    </location>
</feature>
<evidence type="ECO:0000256" key="2">
    <source>
        <dbReference type="ARBA" id="ARBA00004322"/>
    </source>
</evidence>
<feature type="region of interest" description="Disordered" evidence="17">
    <location>
        <begin position="360"/>
        <end position="394"/>
    </location>
</feature>
<comment type="subcellular location">
    <subcellularLocation>
        <location evidence="3">Cytoplasm</location>
    </subcellularLocation>
    <subcellularLocation>
        <location evidence="2">Nucleus</location>
        <location evidence="2">PML body</location>
    </subcellularLocation>
</comment>
<evidence type="ECO:0000256" key="16">
    <source>
        <dbReference type="PROSITE-ProRule" id="PRU00175"/>
    </source>
</evidence>
<evidence type="ECO:0000256" key="12">
    <source>
        <dbReference type="ARBA" id="ARBA00022786"/>
    </source>
</evidence>
<name>A0AAV4BN00_9GAST</name>
<keyword evidence="11 16" id="KW-0863">Zinc-finger</keyword>
<dbReference type="GO" id="GO:0061630">
    <property type="term" value="F:ubiquitin protein ligase activity"/>
    <property type="evidence" value="ECO:0007669"/>
    <property type="project" value="UniProtKB-EC"/>
</dbReference>
<dbReference type="AlphaFoldDB" id="A0AAV4BN00"/>
<feature type="compositionally biased region" description="Polar residues" evidence="17">
    <location>
        <begin position="9"/>
        <end position="19"/>
    </location>
</feature>
<evidence type="ECO:0000259" key="18">
    <source>
        <dbReference type="PROSITE" id="PS50089"/>
    </source>
</evidence>
<dbReference type="Proteomes" id="UP000735302">
    <property type="component" value="Unassembled WGS sequence"/>
</dbReference>
<evidence type="ECO:0000256" key="5">
    <source>
        <dbReference type="ARBA" id="ARBA00012483"/>
    </source>
</evidence>
<dbReference type="InterPro" id="IPR056527">
    <property type="entry name" value="WD40_RFWD3"/>
</dbReference>
<dbReference type="SUPFAM" id="SSF57850">
    <property type="entry name" value="RING/U-box"/>
    <property type="match status" value="1"/>
</dbReference>
<dbReference type="GO" id="GO:0016605">
    <property type="term" value="C:PML body"/>
    <property type="evidence" value="ECO:0007669"/>
    <property type="project" value="UniProtKB-SubCell"/>
</dbReference>
<dbReference type="EC" id="2.3.2.27" evidence="5"/>
<dbReference type="InterPro" id="IPR015943">
    <property type="entry name" value="WD40/YVTN_repeat-like_dom_sf"/>
</dbReference>
<dbReference type="Pfam" id="PF13639">
    <property type="entry name" value="zf-RING_2"/>
    <property type="match status" value="1"/>
</dbReference>
<dbReference type="GO" id="GO:0016567">
    <property type="term" value="P:protein ubiquitination"/>
    <property type="evidence" value="ECO:0007669"/>
    <property type="project" value="InterPro"/>
</dbReference>
<evidence type="ECO:0000256" key="6">
    <source>
        <dbReference type="ARBA" id="ARBA00022490"/>
    </source>
</evidence>
<feature type="region of interest" description="Disordered" evidence="17">
    <location>
        <begin position="193"/>
        <end position="219"/>
    </location>
</feature>
<dbReference type="Gene3D" id="3.30.40.10">
    <property type="entry name" value="Zinc/RING finger domain, C3HC4 (zinc finger)"/>
    <property type="match status" value="1"/>
</dbReference>
<protein>
    <recommendedName>
        <fullName evidence="5">RING-type E3 ubiquitin transferase</fullName>
        <ecNumber evidence="5">2.3.2.27</ecNumber>
    </recommendedName>
</protein>
<keyword evidence="6" id="KW-0963">Cytoplasm</keyword>
<evidence type="ECO:0000313" key="20">
    <source>
        <dbReference type="Proteomes" id="UP000735302"/>
    </source>
</evidence>
<evidence type="ECO:0000256" key="10">
    <source>
        <dbReference type="ARBA" id="ARBA00022763"/>
    </source>
</evidence>
<dbReference type="Pfam" id="PF23419">
    <property type="entry name" value="WD40_RFWD3"/>
    <property type="match status" value="1"/>
</dbReference>
<dbReference type="InterPro" id="IPR001680">
    <property type="entry name" value="WD40_rpt"/>
</dbReference>
<sequence length="739" mass="81783">MEDHDSDNSRASVLSISSDASDELIPQEPQIVIVDEADQNPASESDPVTHQARDVLPSHSQPSSLGEGSQGSGSQRETRENLPETDGTAHAVDNNDASARVQATVSRASPAVQSQGGETVGAEVGEPSSQGDTPPGSQNTPSPDPGKAYKEFFALVDDLRQKHQTREAQTTSDPAVSQTLTSLHKSLLSIIRRNGQEPPDSSPPHKKRKQSQDGYSPNAKKVKVEVEEAAHDDEDCCPICLEPWSTGGEHRITSLQCGHLFGSSCITKWVDQAKSCPQCKAKAKKSDFRGLFVKKISAEDTSQRDRAMLLLELEKDKCRQLERCEATLRMKLETQAQDLELMRRECSHMKAELTSRVAEANLSASASSQDPQPSTSNSTGSTTSNITGKSSSTSSQVSSLKRFHTFQRIYISQEGQCRVFDFSKDLGMTVISQKSSNPLFRGYGIKMLARDFRPLSYQPLHSMQIRDMSFRPGTLDGMLLTCSLDKTVLLSSVNSKAVIQKYSLDSAVWCCAWNTHDTNLFYVGMGQGVVREFDIRRTNAHVRDVLENGGSPISNVQFWRGSDSQGNFFQGLLIAQLQNLVFKQQVRNNFTNYVLPQMKAPVMSLCLHSSGKFLASFRPGLNNPKCKYEVSDIRMTDEDQHKIVTSRLHAMFDGGNVQAVITRNCLMSRPESEEELLAVTADHANNTVNVWDFDRRSNFQTLPCYEKAIDIKPVVPCNTAGNYLGVLTDKDLVLYKWRE</sequence>
<keyword evidence="8" id="KW-0808">Transferase</keyword>
<organism evidence="19 20">
    <name type="scientific">Plakobranchus ocellatus</name>
    <dbReference type="NCBI Taxonomy" id="259542"/>
    <lineage>
        <taxon>Eukaryota</taxon>
        <taxon>Metazoa</taxon>
        <taxon>Spiralia</taxon>
        <taxon>Lophotrochozoa</taxon>
        <taxon>Mollusca</taxon>
        <taxon>Gastropoda</taxon>
        <taxon>Heterobranchia</taxon>
        <taxon>Euthyneura</taxon>
        <taxon>Panpulmonata</taxon>
        <taxon>Sacoglossa</taxon>
        <taxon>Placobranchoidea</taxon>
        <taxon>Plakobranchidae</taxon>
        <taxon>Plakobranchus</taxon>
    </lineage>
</organism>
<proteinExistence type="predicted"/>
<accession>A0AAV4BN00</accession>
<feature type="compositionally biased region" description="Low complexity" evidence="17">
    <location>
        <begin position="363"/>
        <end position="394"/>
    </location>
</feature>
<dbReference type="CDD" id="cd16450">
    <property type="entry name" value="mRING-C3HGC3_RFWD3"/>
    <property type="match status" value="1"/>
</dbReference>
<evidence type="ECO:0000256" key="4">
    <source>
        <dbReference type="ARBA" id="ARBA00004906"/>
    </source>
</evidence>
<dbReference type="SUPFAM" id="SSF50978">
    <property type="entry name" value="WD40 repeat-like"/>
    <property type="match status" value="1"/>
</dbReference>
<keyword evidence="11 16" id="KW-0479">Metal-binding</keyword>
<dbReference type="InterPro" id="IPR001841">
    <property type="entry name" value="Znf_RING"/>
</dbReference>
<evidence type="ECO:0000256" key="1">
    <source>
        <dbReference type="ARBA" id="ARBA00000900"/>
    </source>
</evidence>
<feature type="region of interest" description="Disordered" evidence="17">
    <location>
        <begin position="161"/>
        <end position="180"/>
    </location>
</feature>
<evidence type="ECO:0000256" key="7">
    <source>
        <dbReference type="ARBA" id="ARBA00022574"/>
    </source>
</evidence>
<evidence type="ECO:0000313" key="19">
    <source>
        <dbReference type="EMBL" id="GFO20948.1"/>
    </source>
</evidence>
<dbReference type="GO" id="GO:0005737">
    <property type="term" value="C:cytoplasm"/>
    <property type="evidence" value="ECO:0007669"/>
    <property type="project" value="UniProtKB-SubCell"/>
</dbReference>
<dbReference type="InterPro" id="IPR037381">
    <property type="entry name" value="RFWD3"/>
</dbReference>
<dbReference type="SMART" id="SM00320">
    <property type="entry name" value="WD40"/>
    <property type="match status" value="2"/>
</dbReference>
<comment type="pathway">
    <text evidence="4">Protein modification; protein ubiquitination.</text>
</comment>
<dbReference type="InterPro" id="IPR036322">
    <property type="entry name" value="WD40_repeat_dom_sf"/>
</dbReference>
<feature type="compositionally biased region" description="Polar residues" evidence="17">
    <location>
        <begin position="95"/>
        <end position="117"/>
    </location>
</feature>